<protein>
    <submittedName>
        <fullName evidence="2">Putative secreted protein</fullName>
    </submittedName>
</protein>
<feature type="chain" id="PRO_5007542128" evidence="1">
    <location>
        <begin position="19"/>
        <end position="97"/>
    </location>
</feature>
<reference evidence="2" key="1">
    <citation type="journal article" date="2018" name="PLoS Negl. Trop. Dis.">
        <title>Sialome diversity of ticks revealed by RNAseq of single tick salivary glands.</title>
        <authorList>
            <person name="Perner J."/>
            <person name="Kropackova S."/>
            <person name="Kopacek P."/>
            <person name="Ribeiro J.M."/>
        </authorList>
    </citation>
    <scope>NUCLEOTIDE SEQUENCE</scope>
    <source>
        <strain evidence="2">Siblings of single egg batch collected in Ceske Budejovice</strain>
        <tissue evidence="2">Salivary glands</tissue>
    </source>
</reference>
<keyword evidence="1" id="KW-0732">Signal</keyword>
<name>A0A147BBV3_IXORI</name>
<accession>A0A147BBV3</accession>
<feature type="signal peptide" evidence="1">
    <location>
        <begin position="1"/>
        <end position="18"/>
    </location>
</feature>
<sequence length="97" mass="10704">MQGGLTLTFLLSRWWARARYNAALFAQARVATKLPILRRQEDTGASRTPTQRLATPAECCVILKSGCTHGHRSRVDCLRCSNWISSLRGPGPVIALP</sequence>
<evidence type="ECO:0000313" key="2">
    <source>
        <dbReference type="EMBL" id="JAR88257.1"/>
    </source>
</evidence>
<dbReference type="EMBL" id="GEGO01007147">
    <property type="protein sequence ID" value="JAR88257.1"/>
    <property type="molecule type" value="Transcribed_RNA"/>
</dbReference>
<evidence type="ECO:0000256" key="1">
    <source>
        <dbReference type="SAM" id="SignalP"/>
    </source>
</evidence>
<proteinExistence type="predicted"/>
<organism evidence="2">
    <name type="scientific">Ixodes ricinus</name>
    <name type="common">Common tick</name>
    <name type="synonym">Acarus ricinus</name>
    <dbReference type="NCBI Taxonomy" id="34613"/>
    <lineage>
        <taxon>Eukaryota</taxon>
        <taxon>Metazoa</taxon>
        <taxon>Ecdysozoa</taxon>
        <taxon>Arthropoda</taxon>
        <taxon>Chelicerata</taxon>
        <taxon>Arachnida</taxon>
        <taxon>Acari</taxon>
        <taxon>Parasitiformes</taxon>
        <taxon>Ixodida</taxon>
        <taxon>Ixodoidea</taxon>
        <taxon>Ixodidae</taxon>
        <taxon>Ixodinae</taxon>
        <taxon>Ixodes</taxon>
    </lineage>
</organism>
<dbReference type="AlphaFoldDB" id="A0A147BBV3"/>